<evidence type="ECO:0000259" key="4">
    <source>
        <dbReference type="Pfam" id="PF25917"/>
    </source>
</evidence>
<dbReference type="Gene3D" id="2.40.50.100">
    <property type="match status" value="1"/>
</dbReference>
<evidence type="ECO:0000256" key="3">
    <source>
        <dbReference type="SAM" id="MobiDB-lite"/>
    </source>
</evidence>
<dbReference type="AlphaFoldDB" id="A0A5B8XVN3"/>
<dbReference type="Pfam" id="PF25954">
    <property type="entry name" value="Beta-barrel_RND_2"/>
    <property type="match status" value="1"/>
</dbReference>
<dbReference type="PANTHER" id="PTHR30469">
    <property type="entry name" value="MULTIDRUG RESISTANCE PROTEIN MDTA"/>
    <property type="match status" value="1"/>
</dbReference>
<dbReference type="InterPro" id="IPR058792">
    <property type="entry name" value="Beta-barrel_RND_2"/>
</dbReference>
<dbReference type="Gene3D" id="2.40.30.170">
    <property type="match status" value="1"/>
</dbReference>
<evidence type="ECO:0000259" key="5">
    <source>
        <dbReference type="Pfam" id="PF25954"/>
    </source>
</evidence>
<evidence type="ECO:0000256" key="2">
    <source>
        <dbReference type="SAM" id="Coils"/>
    </source>
</evidence>
<sequence length="376" mass="40421">MSKKWIFVVLIGMGLSAGCKPPEEAKAEVVVPAVPVETMKVSTRAFVDMVDVSGVVEPIHEVHVAAEAPGRVLSAPFEEGERVKKGAMLLRVDSQVDSARIALLESQLESAEREFQRTKQLAGQGLATPQQLDQAQSSVDGARLNIKQARVGMGKTNVRSPIDGVVAQKMTEQGEYVNPGSPLAHIVDFDTVKVIANVAESDVRFVTEGTDVQVWIPALEKYVEGKVKKRAILATANTRTFPVEIHVANADHSILPGMRARVVVPRKDYGEVVVVPREAILEGFERPEAMIFDGEGDEGKAVLRVVKLGPAKGSIVVVEEGLKPNERLIVKGHRSLADGTKIRSVKEVKDSNAAEVAPSGKAQVVEDAAEADRGAL</sequence>
<keyword evidence="2" id="KW-0175">Coiled coil</keyword>
<dbReference type="RefSeq" id="WP_146961901.1">
    <property type="nucleotide sequence ID" value="NZ_CP042467.1"/>
</dbReference>
<dbReference type="Proteomes" id="UP000321595">
    <property type="component" value="Chromosome"/>
</dbReference>
<dbReference type="Gene3D" id="1.10.287.470">
    <property type="entry name" value="Helix hairpin bin"/>
    <property type="match status" value="1"/>
</dbReference>
<dbReference type="EMBL" id="CP042467">
    <property type="protein sequence ID" value="QED28988.1"/>
    <property type="molecule type" value="Genomic_DNA"/>
</dbReference>
<dbReference type="NCBIfam" id="TIGR01730">
    <property type="entry name" value="RND_mfp"/>
    <property type="match status" value="1"/>
</dbReference>
<dbReference type="GO" id="GO:0015562">
    <property type="term" value="F:efflux transmembrane transporter activity"/>
    <property type="evidence" value="ECO:0007669"/>
    <property type="project" value="InterPro"/>
</dbReference>
<feature type="region of interest" description="Disordered" evidence="3">
    <location>
        <begin position="349"/>
        <end position="376"/>
    </location>
</feature>
<dbReference type="KEGG" id="bbae:FRD01_17430"/>
<accession>A0A5B8XVN3</accession>
<feature type="coiled-coil region" evidence="2">
    <location>
        <begin position="94"/>
        <end position="121"/>
    </location>
</feature>
<dbReference type="PROSITE" id="PS51257">
    <property type="entry name" value="PROKAR_LIPOPROTEIN"/>
    <property type="match status" value="1"/>
</dbReference>
<evidence type="ECO:0000256" key="1">
    <source>
        <dbReference type="ARBA" id="ARBA00009477"/>
    </source>
</evidence>
<organism evidence="6 7">
    <name type="scientific">Microvenator marinus</name>
    <dbReference type="NCBI Taxonomy" id="2600177"/>
    <lineage>
        <taxon>Bacteria</taxon>
        <taxon>Deltaproteobacteria</taxon>
        <taxon>Bradymonadales</taxon>
        <taxon>Microvenatoraceae</taxon>
        <taxon>Microvenator</taxon>
    </lineage>
</organism>
<comment type="similarity">
    <text evidence="1">Belongs to the membrane fusion protein (MFP) (TC 8.A.1) family.</text>
</comment>
<dbReference type="OrthoDB" id="9800209at2"/>
<dbReference type="PANTHER" id="PTHR30469:SF38">
    <property type="entry name" value="HLYD FAMILY SECRETION PROTEIN"/>
    <property type="match status" value="1"/>
</dbReference>
<feature type="domain" description="CusB-like beta-barrel" evidence="5">
    <location>
        <begin position="194"/>
        <end position="263"/>
    </location>
</feature>
<dbReference type="SUPFAM" id="SSF111369">
    <property type="entry name" value="HlyD-like secretion proteins"/>
    <property type="match status" value="1"/>
</dbReference>
<proteinExistence type="inferred from homology"/>
<evidence type="ECO:0000313" key="7">
    <source>
        <dbReference type="Proteomes" id="UP000321595"/>
    </source>
</evidence>
<dbReference type="InterPro" id="IPR006143">
    <property type="entry name" value="RND_pump_MFP"/>
</dbReference>
<dbReference type="Pfam" id="PF25917">
    <property type="entry name" value="BSH_RND"/>
    <property type="match status" value="1"/>
</dbReference>
<gene>
    <name evidence="6" type="ORF">FRD01_17430</name>
</gene>
<keyword evidence="7" id="KW-1185">Reference proteome</keyword>
<dbReference type="Gene3D" id="2.40.420.20">
    <property type="match status" value="1"/>
</dbReference>
<protein>
    <submittedName>
        <fullName evidence="6">Efflux RND transporter periplasmic adaptor subunit</fullName>
    </submittedName>
</protein>
<evidence type="ECO:0000313" key="6">
    <source>
        <dbReference type="EMBL" id="QED28988.1"/>
    </source>
</evidence>
<dbReference type="GO" id="GO:1990281">
    <property type="term" value="C:efflux pump complex"/>
    <property type="evidence" value="ECO:0007669"/>
    <property type="project" value="TreeGrafter"/>
</dbReference>
<reference evidence="6 7" key="1">
    <citation type="submission" date="2019-08" db="EMBL/GenBank/DDBJ databases">
        <authorList>
            <person name="Liang Q."/>
        </authorList>
    </citation>
    <scope>NUCLEOTIDE SEQUENCE [LARGE SCALE GENOMIC DNA]</scope>
    <source>
        <strain evidence="6 7">V1718</strain>
    </source>
</reference>
<feature type="domain" description="Multidrug resistance protein MdtA-like barrel-sandwich hybrid" evidence="4">
    <location>
        <begin position="61"/>
        <end position="187"/>
    </location>
</feature>
<dbReference type="InterPro" id="IPR058625">
    <property type="entry name" value="MdtA-like_BSH"/>
</dbReference>
<name>A0A5B8XVN3_9DELT</name>